<dbReference type="SUPFAM" id="SSF100879">
    <property type="entry name" value="Lesion bypass DNA polymerase (Y-family), little finger domain"/>
    <property type="match status" value="1"/>
</dbReference>
<dbReference type="Pfam" id="PF11798">
    <property type="entry name" value="IMS_HHH"/>
    <property type="match status" value="1"/>
</dbReference>
<keyword evidence="8" id="KW-0808">Transferase</keyword>
<dbReference type="GO" id="GO:0046872">
    <property type="term" value="F:metal ion binding"/>
    <property type="evidence" value="ECO:0007669"/>
    <property type="project" value="UniProtKB-KW"/>
</dbReference>
<dbReference type="InterPro" id="IPR043502">
    <property type="entry name" value="DNA/RNA_pol_sf"/>
</dbReference>
<keyword evidence="14" id="KW-0239">DNA-directed DNA polymerase</keyword>
<keyword evidence="13" id="KW-0460">Magnesium</keyword>
<evidence type="ECO:0000256" key="14">
    <source>
        <dbReference type="ARBA" id="ARBA00022932"/>
    </source>
</evidence>
<dbReference type="Gene3D" id="1.10.150.20">
    <property type="entry name" value="5' to 3' exonuclease, C-terminal subdomain"/>
    <property type="match status" value="1"/>
</dbReference>
<dbReference type="PROSITE" id="PS50173">
    <property type="entry name" value="UMUC"/>
    <property type="match status" value="1"/>
</dbReference>
<comment type="similarity">
    <text evidence="3">Belongs to the DNA polymerase type-Y family.</text>
</comment>
<evidence type="ECO:0000256" key="7">
    <source>
        <dbReference type="ARBA" id="ARBA00022490"/>
    </source>
</evidence>
<dbReference type="InterPro" id="IPR022880">
    <property type="entry name" value="DNApol_IV"/>
</dbReference>
<comment type="cofactor">
    <cofactor evidence="1">
        <name>Mg(2+)</name>
        <dbReference type="ChEBI" id="CHEBI:18420"/>
    </cofactor>
</comment>
<evidence type="ECO:0000256" key="15">
    <source>
        <dbReference type="ARBA" id="ARBA00023125"/>
    </source>
</evidence>
<evidence type="ECO:0000256" key="5">
    <source>
        <dbReference type="ARBA" id="ARBA00012417"/>
    </source>
</evidence>
<feature type="domain" description="UmuC" evidence="18">
    <location>
        <begin position="17"/>
        <end position="198"/>
    </location>
</feature>
<dbReference type="PANTHER" id="PTHR11076:SF33">
    <property type="entry name" value="DNA POLYMERASE KAPPA"/>
    <property type="match status" value="1"/>
</dbReference>
<dbReference type="InterPro" id="IPR036775">
    <property type="entry name" value="DNA_pol_Y-fam_lit_finger_sf"/>
</dbReference>
<dbReference type="GO" id="GO:0006260">
    <property type="term" value="P:DNA replication"/>
    <property type="evidence" value="ECO:0007669"/>
    <property type="project" value="UniProtKB-KW"/>
</dbReference>
<dbReference type="NCBIfam" id="NF002751">
    <property type="entry name" value="PRK02794.1"/>
    <property type="match status" value="1"/>
</dbReference>
<dbReference type="InterPro" id="IPR050116">
    <property type="entry name" value="DNA_polymerase-Y"/>
</dbReference>
<evidence type="ECO:0000256" key="11">
    <source>
        <dbReference type="ARBA" id="ARBA00022723"/>
    </source>
</evidence>
<comment type="subcellular location">
    <subcellularLocation>
        <location evidence="2">Cytoplasm</location>
    </subcellularLocation>
</comment>
<dbReference type="EC" id="2.7.7.7" evidence="5"/>
<dbReference type="InterPro" id="IPR001126">
    <property type="entry name" value="UmuC"/>
</dbReference>
<comment type="caution">
    <text evidence="19">The sequence shown here is derived from an EMBL/GenBank/DDBJ whole genome shotgun (WGS) entry which is preliminary data.</text>
</comment>
<comment type="subunit">
    <text evidence="4">Monomer.</text>
</comment>
<dbReference type="HAMAP" id="MF_01113">
    <property type="entry name" value="DNApol_IV"/>
    <property type="match status" value="1"/>
</dbReference>
<keyword evidence="9" id="KW-0548">Nucleotidyltransferase</keyword>
<proteinExistence type="inferred from homology"/>
<keyword evidence="7" id="KW-0963">Cytoplasm</keyword>
<dbReference type="GO" id="GO:0042276">
    <property type="term" value="P:error-prone translesion synthesis"/>
    <property type="evidence" value="ECO:0007669"/>
    <property type="project" value="TreeGrafter"/>
</dbReference>
<keyword evidence="15" id="KW-0238">DNA-binding</keyword>
<dbReference type="Pfam" id="PF00817">
    <property type="entry name" value="IMS"/>
    <property type="match status" value="1"/>
</dbReference>
<dbReference type="Gene3D" id="3.30.70.270">
    <property type="match status" value="1"/>
</dbReference>
<evidence type="ECO:0000256" key="10">
    <source>
        <dbReference type="ARBA" id="ARBA00022705"/>
    </source>
</evidence>
<dbReference type="NCBIfam" id="NF002882">
    <property type="entry name" value="PRK03348.1"/>
    <property type="match status" value="1"/>
</dbReference>
<dbReference type="Gene3D" id="3.30.1490.100">
    <property type="entry name" value="DNA polymerase, Y-family, little finger domain"/>
    <property type="match status" value="1"/>
</dbReference>
<comment type="catalytic activity">
    <reaction evidence="17">
        <text>DNA(n) + a 2'-deoxyribonucleoside 5'-triphosphate = DNA(n+1) + diphosphate</text>
        <dbReference type="Rhea" id="RHEA:22508"/>
        <dbReference type="Rhea" id="RHEA-COMP:17339"/>
        <dbReference type="Rhea" id="RHEA-COMP:17340"/>
        <dbReference type="ChEBI" id="CHEBI:33019"/>
        <dbReference type="ChEBI" id="CHEBI:61560"/>
        <dbReference type="ChEBI" id="CHEBI:173112"/>
        <dbReference type="EC" id="2.7.7.7"/>
    </reaction>
</comment>
<evidence type="ECO:0000256" key="2">
    <source>
        <dbReference type="ARBA" id="ARBA00004496"/>
    </source>
</evidence>
<evidence type="ECO:0000256" key="12">
    <source>
        <dbReference type="ARBA" id="ARBA00022763"/>
    </source>
</evidence>
<evidence type="ECO:0000256" key="8">
    <source>
        <dbReference type="ARBA" id="ARBA00022679"/>
    </source>
</evidence>
<dbReference type="GO" id="GO:0005829">
    <property type="term" value="C:cytosol"/>
    <property type="evidence" value="ECO:0007669"/>
    <property type="project" value="TreeGrafter"/>
</dbReference>
<evidence type="ECO:0000256" key="13">
    <source>
        <dbReference type="ARBA" id="ARBA00022842"/>
    </source>
</evidence>
<dbReference type="Gene3D" id="3.40.1170.60">
    <property type="match status" value="1"/>
</dbReference>
<keyword evidence="10" id="KW-0235">DNA replication</keyword>
<dbReference type="PANTHER" id="PTHR11076">
    <property type="entry name" value="DNA REPAIR POLYMERASE UMUC / TRANSFERASE FAMILY MEMBER"/>
    <property type="match status" value="1"/>
</dbReference>
<keyword evidence="6" id="KW-0515">Mutator protein</keyword>
<dbReference type="FunFam" id="3.40.1170.60:FF:000001">
    <property type="entry name" value="DNA polymerase IV"/>
    <property type="match status" value="1"/>
</dbReference>
<dbReference type="GO" id="GO:0006281">
    <property type="term" value="P:DNA repair"/>
    <property type="evidence" value="ECO:0007669"/>
    <property type="project" value="UniProtKB-KW"/>
</dbReference>
<dbReference type="InterPro" id="IPR043128">
    <property type="entry name" value="Rev_trsase/Diguanyl_cyclase"/>
</dbReference>
<evidence type="ECO:0000256" key="4">
    <source>
        <dbReference type="ARBA" id="ARBA00011245"/>
    </source>
</evidence>
<evidence type="ECO:0000256" key="17">
    <source>
        <dbReference type="ARBA" id="ARBA00049244"/>
    </source>
</evidence>
<dbReference type="GO" id="GO:0009432">
    <property type="term" value="P:SOS response"/>
    <property type="evidence" value="ECO:0007669"/>
    <property type="project" value="TreeGrafter"/>
</dbReference>
<evidence type="ECO:0000313" key="19">
    <source>
        <dbReference type="EMBL" id="KKO11263.1"/>
    </source>
</evidence>
<dbReference type="AlphaFoldDB" id="A0A0F9WFP4"/>
<keyword evidence="16" id="KW-0234">DNA repair</keyword>
<name>A0A0F9WFP4_9ZZZZ</name>
<organism evidence="19">
    <name type="scientific">marine sediment metagenome</name>
    <dbReference type="NCBI Taxonomy" id="412755"/>
    <lineage>
        <taxon>unclassified sequences</taxon>
        <taxon>metagenomes</taxon>
        <taxon>ecological metagenomes</taxon>
    </lineage>
</organism>
<evidence type="ECO:0000256" key="6">
    <source>
        <dbReference type="ARBA" id="ARBA00022457"/>
    </source>
</evidence>
<dbReference type="CDD" id="cd03586">
    <property type="entry name" value="PolY_Pol_IV_kappa"/>
    <property type="match status" value="1"/>
</dbReference>
<evidence type="ECO:0000256" key="16">
    <source>
        <dbReference type="ARBA" id="ARBA00023204"/>
    </source>
</evidence>
<evidence type="ECO:0000256" key="1">
    <source>
        <dbReference type="ARBA" id="ARBA00001946"/>
    </source>
</evidence>
<dbReference type="GO" id="GO:0003684">
    <property type="term" value="F:damaged DNA binding"/>
    <property type="evidence" value="ECO:0007669"/>
    <property type="project" value="InterPro"/>
</dbReference>
<evidence type="ECO:0000256" key="9">
    <source>
        <dbReference type="ARBA" id="ARBA00022695"/>
    </source>
</evidence>
<keyword evidence="12" id="KW-0227">DNA damage</keyword>
<dbReference type="EMBL" id="LAZR01000003">
    <property type="protein sequence ID" value="KKO11263.1"/>
    <property type="molecule type" value="Genomic_DNA"/>
</dbReference>
<gene>
    <name evidence="19" type="ORF">LCGC14_0017410</name>
</gene>
<reference evidence="19" key="1">
    <citation type="journal article" date="2015" name="Nature">
        <title>Complex archaea that bridge the gap between prokaryotes and eukaryotes.</title>
        <authorList>
            <person name="Spang A."/>
            <person name="Saw J.H."/>
            <person name="Jorgensen S.L."/>
            <person name="Zaremba-Niedzwiedzka K."/>
            <person name="Martijn J."/>
            <person name="Lind A.E."/>
            <person name="van Eijk R."/>
            <person name="Schleper C."/>
            <person name="Guy L."/>
            <person name="Ettema T.J."/>
        </authorList>
    </citation>
    <scope>NUCLEOTIDE SEQUENCE</scope>
</reference>
<protein>
    <recommendedName>
        <fullName evidence="5">DNA-directed DNA polymerase</fullName>
        <ecNumber evidence="5">2.7.7.7</ecNumber>
    </recommendedName>
</protein>
<dbReference type="NCBIfam" id="NF002677">
    <property type="entry name" value="PRK02406.1"/>
    <property type="match status" value="1"/>
</dbReference>
<dbReference type="SUPFAM" id="SSF56672">
    <property type="entry name" value="DNA/RNA polymerases"/>
    <property type="match status" value="1"/>
</dbReference>
<evidence type="ECO:0000256" key="3">
    <source>
        <dbReference type="ARBA" id="ARBA00010945"/>
    </source>
</evidence>
<dbReference type="Pfam" id="PF11799">
    <property type="entry name" value="IMS_C"/>
    <property type="match status" value="1"/>
</dbReference>
<dbReference type="FunFam" id="3.30.1490.100:FF:000004">
    <property type="entry name" value="DNA polymerase IV"/>
    <property type="match status" value="1"/>
</dbReference>
<evidence type="ECO:0000259" key="18">
    <source>
        <dbReference type="PROSITE" id="PS50173"/>
    </source>
</evidence>
<sequence length="396" mass="43198">MRGRLPARYAGAMGQRIIHVDMDEFFAAVEKLDNPELVGKCVLVGGDPKGRGVVSTASYEARQFGCHSAMPMATAVRLCPHAIVLPVRGDRYGQVSREVFEIFERFSPMIEPLSIDEAFIDVTGCERLHGPAERIARDIQAAITDELHLSASIGVAPNKFLAKLASDLDKPAGLVVISEQTIHDILDPLPVTKLWGVGKRAAGELARLNIQTIGQLRCTDPAILADRFGQAGEHFANLANGVDDRPVTPDGQAKSIGAETTFAQDIAELDELRRILSQQVEQVARRLRRAGLKARTITLKLRTGDFTTMTRSRTFGEATDLTDTLRQAAKGLLAQWSSQRFAPLRLIGITASQLAGGGGQLSLFDNGEDRARERRIDQTVDRIVERFGPESVQRGG</sequence>
<keyword evidence="11" id="KW-0479">Metal-binding</keyword>
<dbReference type="InterPro" id="IPR017961">
    <property type="entry name" value="DNA_pol_Y-fam_little_finger"/>
</dbReference>
<accession>A0A0F9WFP4</accession>
<dbReference type="GO" id="GO:0003887">
    <property type="term" value="F:DNA-directed DNA polymerase activity"/>
    <property type="evidence" value="ECO:0007669"/>
    <property type="project" value="UniProtKB-KW"/>
</dbReference>
<dbReference type="InterPro" id="IPR024728">
    <property type="entry name" value="PolY_HhH_motif"/>
</dbReference>